<dbReference type="EMBL" id="JAGFBR010000019">
    <property type="protein sequence ID" value="KAH0448742.1"/>
    <property type="molecule type" value="Genomic_DNA"/>
</dbReference>
<reference evidence="4 5" key="1">
    <citation type="journal article" date="2021" name="Hortic Res">
        <title>Chromosome-scale assembly of the Dendrobium chrysotoxum genome enhances the understanding of orchid evolution.</title>
        <authorList>
            <person name="Zhang Y."/>
            <person name="Zhang G.Q."/>
            <person name="Zhang D."/>
            <person name="Liu X.D."/>
            <person name="Xu X.Y."/>
            <person name="Sun W.H."/>
            <person name="Yu X."/>
            <person name="Zhu X."/>
            <person name="Wang Z.W."/>
            <person name="Zhao X."/>
            <person name="Zhong W.Y."/>
            <person name="Chen H."/>
            <person name="Yin W.L."/>
            <person name="Huang T."/>
            <person name="Niu S.C."/>
            <person name="Liu Z.J."/>
        </authorList>
    </citation>
    <scope>NUCLEOTIDE SEQUENCE [LARGE SCALE GENOMIC DNA]</scope>
    <source>
        <strain evidence="4">Lindl</strain>
    </source>
</reference>
<dbReference type="AlphaFoldDB" id="A0AAV7FZA1"/>
<organism evidence="4 5">
    <name type="scientific">Dendrobium chrysotoxum</name>
    <name type="common">Orchid</name>
    <dbReference type="NCBI Taxonomy" id="161865"/>
    <lineage>
        <taxon>Eukaryota</taxon>
        <taxon>Viridiplantae</taxon>
        <taxon>Streptophyta</taxon>
        <taxon>Embryophyta</taxon>
        <taxon>Tracheophyta</taxon>
        <taxon>Spermatophyta</taxon>
        <taxon>Magnoliopsida</taxon>
        <taxon>Liliopsida</taxon>
        <taxon>Asparagales</taxon>
        <taxon>Orchidaceae</taxon>
        <taxon>Epidendroideae</taxon>
        <taxon>Malaxideae</taxon>
        <taxon>Dendrobiinae</taxon>
        <taxon>Dendrobium</taxon>
    </lineage>
</organism>
<dbReference type="Gene3D" id="3.80.10.10">
    <property type="entry name" value="Ribonuclease Inhibitor"/>
    <property type="match status" value="1"/>
</dbReference>
<keyword evidence="5" id="KW-1185">Reference proteome</keyword>
<dbReference type="PANTHER" id="PTHR48053">
    <property type="entry name" value="LEUCINE RICH REPEAT FAMILY PROTEIN, EXPRESSED"/>
    <property type="match status" value="1"/>
</dbReference>
<protein>
    <submittedName>
        <fullName evidence="4">Uncharacterized protein</fullName>
    </submittedName>
</protein>
<dbReference type="GO" id="GO:0004674">
    <property type="term" value="F:protein serine/threonine kinase activity"/>
    <property type="evidence" value="ECO:0007669"/>
    <property type="project" value="UniProtKB-EC"/>
</dbReference>
<accession>A0AAV7FZA1</accession>
<evidence type="ECO:0000256" key="1">
    <source>
        <dbReference type="ARBA" id="ARBA00004167"/>
    </source>
</evidence>
<evidence type="ECO:0000313" key="5">
    <source>
        <dbReference type="Proteomes" id="UP000775213"/>
    </source>
</evidence>
<keyword evidence="2" id="KW-0732">Signal</keyword>
<comment type="caution">
    <text evidence="4">The sequence shown here is derived from an EMBL/GenBank/DDBJ whole genome shotgun (WGS) entry which is preliminary data.</text>
</comment>
<dbReference type="SUPFAM" id="SSF52058">
    <property type="entry name" value="L domain-like"/>
    <property type="match status" value="1"/>
</dbReference>
<dbReference type="PANTHER" id="PTHR48053:SF151">
    <property type="entry name" value="OS02G0216000 PROTEIN"/>
    <property type="match status" value="1"/>
</dbReference>
<keyword evidence="3" id="KW-0675">Receptor</keyword>
<dbReference type="Proteomes" id="UP000775213">
    <property type="component" value="Unassembled WGS sequence"/>
</dbReference>
<gene>
    <name evidence="4" type="ORF">IEQ34_022542</name>
</gene>
<evidence type="ECO:0000313" key="4">
    <source>
        <dbReference type="EMBL" id="KAH0448742.1"/>
    </source>
</evidence>
<evidence type="ECO:0000256" key="3">
    <source>
        <dbReference type="ARBA" id="ARBA00023170"/>
    </source>
</evidence>
<name>A0AAV7FZA1_DENCH</name>
<sequence>MNAIGDIIQYSLAANYFVGTLPEVGKLACLNLLDHSSNTFIGRIPEALESFQMLTKLYLDNNLFYARIPISMGKAVSLQILLISQNNKNYLQIRFY</sequence>
<comment type="subcellular location">
    <subcellularLocation>
        <location evidence="1">Membrane</location>
        <topology evidence="1">Single-pass membrane protein</topology>
    </subcellularLocation>
</comment>
<evidence type="ECO:0000256" key="2">
    <source>
        <dbReference type="ARBA" id="ARBA00022729"/>
    </source>
</evidence>
<dbReference type="InterPro" id="IPR051716">
    <property type="entry name" value="Plant_RL_S/T_kinase"/>
</dbReference>
<dbReference type="GO" id="GO:0016020">
    <property type="term" value="C:membrane"/>
    <property type="evidence" value="ECO:0007669"/>
    <property type="project" value="UniProtKB-SubCell"/>
</dbReference>
<proteinExistence type="predicted"/>
<dbReference type="InterPro" id="IPR032675">
    <property type="entry name" value="LRR_dom_sf"/>
</dbReference>